<name>A0A6J7Q7G9_9ZZZZ</name>
<dbReference type="AlphaFoldDB" id="A0A6J7Q7G9"/>
<gene>
    <name evidence="1" type="ORF">UFOPK4065_01058</name>
</gene>
<reference evidence="1" key="1">
    <citation type="submission" date="2020-05" db="EMBL/GenBank/DDBJ databases">
        <authorList>
            <person name="Chiriac C."/>
            <person name="Salcher M."/>
            <person name="Ghai R."/>
            <person name="Kavagutti S V."/>
        </authorList>
    </citation>
    <scope>NUCLEOTIDE SEQUENCE</scope>
</reference>
<sequence>MINSAGRTWPAYDVSGVIFDKNKSPNPAAINPGIIRGFGPNFGSNWDAIPAKTMMPAVNGKNAKPDLSGL</sequence>
<proteinExistence type="predicted"/>
<protein>
    <submittedName>
        <fullName evidence="1">Unannotated protein</fullName>
    </submittedName>
</protein>
<evidence type="ECO:0000313" key="1">
    <source>
        <dbReference type="EMBL" id="CAB5013680.1"/>
    </source>
</evidence>
<organism evidence="1">
    <name type="scientific">freshwater metagenome</name>
    <dbReference type="NCBI Taxonomy" id="449393"/>
    <lineage>
        <taxon>unclassified sequences</taxon>
        <taxon>metagenomes</taxon>
        <taxon>ecological metagenomes</taxon>
    </lineage>
</organism>
<dbReference type="EMBL" id="CAFBPE010000102">
    <property type="protein sequence ID" value="CAB5013680.1"/>
    <property type="molecule type" value="Genomic_DNA"/>
</dbReference>
<accession>A0A6J7Q7G9</accession>